<feature type="signal peptide" evidence="3">
    <location>
        <begin position="1"/>
        <end position="24"/>
    </location>
</feature>
<dbReference type="InterPro" id="IPR020103">
    <property type="entry name" value="PsdUridine_synth_cat_dom_sf"/>
</dbReference>
<dbReference type="InterPro" id="IPR000748">
    <property type="entry name" value="PsdUridine_synth_RsuA/RluB/E/F"/>
</dbReference>
<keyword evidence="3" id="KW-0732">Signal</keyword>
<feature type="chain" id="PRO_5044293721" description="Pseudouridine synthase RsuA/RluA-like domain-containing protein" evidence="3">
    <location>
        <begin position="25"/>
        <end position="240"/>
    </location>
</feature>
<keyword evidence="2" id="KW-0413">Isomerase</keyword>
<reference evidence="5 6" key="1">
    <citation type="journal article" date="2024" name="Science">
        <title>Giant polyketide synthase enzymes in the biosynthesis of giant marine polyether toxins.</title>
        <authorList>
            <person name="Fallon T.R."/>
            <person name="Shende V.V."/>
            <person name="Wierzbicki I.H."/>
            <person name="Pendleton A.L."/>
            <person name="Watervoot N.F."/>
            <person name="Auber R.P."/>
            <person name="Gonzalez D.J."/>
            <person name="Wisecaver J.H."/>
            <person name="Moore B.S."/>
        </authorList>
    </citation>
    <scope>NUCLEOTIDE SEQUENCE [LARGE SCALE GENOMIC DNA]</scope>
    <source>
        <strain evidence="5 6">12B1</strain>
    </source>
</reference>
<dbReference type="PANTHER" id="PTHR47683">
    <property type="entry name" value="PSEUDOURIDINE SYNTHASE FAMILY PROTEIN-RELATED"/>
    <property type="match status" value="1"/>
</dbReference>
<organism evidence="5 6">
    <name type="scientific">Prymnesium parvum</name>
    <name type="common">Toxic golden alga</name>
    <dbReference type="NCBI Taxonomy" id="97485"/>
    <lineage>
        <taxon>Eukaryota</taxon>
        <taxon>Haptista</taxon>
        <taxon>Haptophyta</taxon>
        <taxon>Prymnesiophyceae</taxon>
        <taxon>Prymnesiales</taxon>
        <taxon>Prymnesiaceae</taxon>
        <taxon>Prymnesium</taxon>
    </lineage>
</organism>
<dbReference type="InterPro" id="IPR050343">
    <property type="entry name" value="RsuA_PseudoU_synthase"/>
</dbReference>
<dbReference type="GO" id="GO:0006364">
    <property type="term" value="P:rRNA processing"/>
    <property type="evidence" value="ECO:0007669"/>
    <property type="project" value="UniProtKB-ARBA"/>
</dbReference>
<dbReference type="PANTHER" id="PTHR47683:SF2">
    <property type="entry name" value="RNA-BINDING S4 DOMAIN-CONTAINING PROTEIN"/>
    <property type="match status" value="1"/>
</dbReference>
<keyword evidence="6" id="KW-1185">Reference proteome</keyword>
<dbReference type="NCBIfam" id="TIGR00093">
    <property type="entry name" value="pseudouridine synthase"/>
    <property type="match status" value="1"/>
</dbReference>
<dbReference type="EMBL" id="JBGBPQ010000006">
    <property type="protein sequence ID" value="KAL1522483.1"/>
    <property type="molecule type" value="Genomic_DNA"/>
</dbReference>
<protein>
    <recommendedName>
        <fullName evidence="4">Pseudouridine synthase RsuA/RluA-like domain-containing protein</fullName>
    </recommendedName>
</protein>
<dbReference type="AlphaFoldDB" id="A0AB34JLD5"/>
<dbReference type="PROSITE" id="PS01149">
    <property type="entry name" value="PSI_RSU"/>
    <property type="match status" value="1"/>
</dbReference>
<evidence type="ECO:0000259" key="4">
    <source>
        <dbReference type="Pfam" id="PF00849"/>
    </source>
</evidence>
<comment type="similarity">
    <text evidence="1">Belongs to the pseudouridine synthase RsuA family.</text>
</comment>
<accession>A0AB34JLD5</accession>
<feature type="domain" description="Pseudouridine synthase RsuA/RluA-like" evidence="4">
    <location>
        <begin position="37"/>
        <end position="180"/>
    </location>
</feature>
<dbReference type="Pfam" id="PF00849">
    <property type="entry name" value="PseudoU_synth_2"/>
    <property type="match status" value="1"/>
</dbReference>
<evidence type="ECO:0000313" key="5">
    <source>
        <dbReference type="EMBL" id="KAL1522483.1"/>
    </source>
</evidence>
<dbReference type="InterPro" id="IPR020094">
    <property type="entry name" value="TruA/RsuA/RluB/E/F_N"/>
</dbReference>
<dbReference type="InterPro" id="IPR006145">
    <property type="entry name" value="PsdUridine_synth_RsuA/RluA"/>
</dbReference>
<sequence length="240" mass="26352">MLLLQQQHTASLAWVVALFPPALATTSTPAARHTRALLLHKPVGLLVTHRDELGRPTVYDLIRAHRALCPAMRSLEWHACGRLDQNSSGLLLMTNDGQLVQHVTDPSAGSVPLPKKYRAVVHQIGDAQAAKLREGVELSGGLGVTRPADVRVLAQGRTTTEIEITICEGRNRQVRRMLHAVGSGVMSLERVSVGGLSIDTMEPGDVRLLDDDEIRIGLQYMPRSLMPKSRVRHGGKNRRR</sequence>
<dbReference type="SUPFAM" id="SSF55120">
    <property type="entry name" value="Pseudouridine synthase"/>
    <property type="match status" value="1"/>
</dbReference>
<dbReference type="Gene3D" id="3.30.70.580">
    <property type="entry name" value="Pseudouridine synthase I, catalytic domain, N-terminal subdomain"/>
    <property type="match status" value="1"/>
</dbReference>
<dbReference type="GO" id="GO:0001522">
    <property type="term" value="P:pseudouridine synthesis"/>
    <property type="evidence" value="ECO:0007669"/>
    <property type="project" value="InterPro"/>
</dbReference>
<evidence type="ECO:0000256" key="1">
    <source>
        <dbReference type="ARBA" id="ARBA00008348"/>
    </source>
</evidence>
<dbReference type="GO" id="GO:0009982">
    <property type="term" value="F:pseudouridine synthase activity"/>
    <property type="evidence" value="ECO:0007669"/>
    <property type="project" value="InterPro"/>
</dbReference>
<dbReference type="InterPro" id="IPR042092">
    <property type="entry name" value="PsdUridine_s_RsuA/RluB/E/F_cat"/>
</dbReference>
<dbReference type="Gene3D" id="3.30.70.1560">
    <property type="entry name" value="Alpha-L RNA-binding motif"/>
    <property type="match status" value="1"/>
</dbReference>
<evidence type="ECO:0000313" key="6">
    <source>
        <dbReference type="Proteomes" id="UP001515480"/>
    </source>
</evidence>
<proteinExistence type="inferred from homology"/>
<name>A0AB34JLD5_PRYPA</name>
<comment type="caution">
    <text evidence="5">The sequence shown here is derived from an EMBL/GenBank/DDBJ whole genome shotgun (WGS) entry which is preliminary data.</text>
</comment>
<dbReference type="GO" id="GO:0003723">
    <property type="term" value="F:RNA binding"/>
    <property type="evidence" value="ECO:0007669"/>
    <property type="project" value="InterPro"/>
</dbReference>
<dbReference type="CDD" id="cd02870">
    <property type="entry name" value="PseudoU_synth_RsuA_like"/>
    <property type="match status" value="1"/>
</dbReference>
<dbReference type="InterPro" id="IPR018496">
    <property type="entry name" value="PsdUridine_synth_RsuA/RluB_CS"/>
</dbReference>
<dbReference type="Proteomes" id="UP001515480">
    <property type="component" value="Unassembled WGS sequence"/>
</dbReference>
<gene>
    <name evidence="5" type="ORF">AB1Y20_017471</name>
</gene>
<evidence type="ECO:0000256" key="3">
    <source>
        <dbReference type="SAM" id="SignalP"/>
    </source>
</evidence>
<evidence type="ECO:0000256" key="2">
    <source>
        <dbReference type="ARBA" id="ARBA00023235"/>
    </source>
</evidence>